<proteinExistence type="predicted"/>
<keyword evidence="3" id="KW-1185">Reference proteome</keyword>
<feature type="compositionally biased region" description="Pro residues" evidence="1">
    <location>
        <begin position="131"/>
        <end position="148"/>
    </location>
</feature>
<gene>
    <name evidence="2" type="ORF">B0T20DRAFT_472282</name>
</gene>
<accession>A0AAE0P3E3</accession>
<protein>
    <submittedName>
        <fullName evidence="2">Uncharacterized protein</fullName>
    </submittedName>
</protein>
<reference evidence="2" key="2">
    <citation type="submission" date="2023-07" db="EMBL/GenBank/DDBJ databases">
        <authorList>
            <consortium name="Lawrence Berkeley National Laboratory"/>
            <person name="Haridas S."/>
            <person name="Hensen N."/>
            <person name="Bonometti L."/>
            <person name="Westerberg I."/>
            <person name="Brannstrom I.O."/>
            <person name="Guillou S."/>
            <person name="Cros-Aarteil S."/>
            <person name="Calhoun S."/>
            <person name="Kuo A."/>
            <person name="Mondo S."/>
            <person name="Pangilinan J."/>
            <person name="Riley R."/>
            <person name="LaButti K."/>
            <person name="Andreopoulos B."/>
            <person name="Lipzen A."/>
            <person name="Chen C."/>
            <person name="Yanf M."/>
            <person name="Daum C."/>
            <person name="Ng V."/>
            <person name="Clum A."/>
            <person name="Steindorff A."/>
            <person name="Ohm R."/>
            <person name="Martin F."/>
            <person name="Silar P."/>
            <person name="Natvig D."/>
            <person name="Lalanne C."/>
            <person name="Gautier V."/>
            <person name="Ament-velasquez S.L."/>
            <person name="Kruys A."/>
            <person name="Hutchinson M.I."/>
            <person name="Powell A.J."/>
            <person name="Barry K."/>
            <person name="Miller A.N."/>
            <person name="Grigoriev I.V."/>
            <person name="Debuchy R."/>
            <person name="Gladieux P."/>
            <person name="Thoren M.H."/>
            <person name="Johannesson H."/>
        </authorList>
    </citation>
    <scope>NUCLEOTIDE SEQUENCE</scope>
    <source>
        <strain evidence="2">FGSC 1904</strain>
    </source>
</reference>
<feature type="region of interest" description="Disordered" evidence="1">
    <location>
        <begin position="1"/>
        <end position="91"/>
    </location>
</feature>
<evidence type="ECO:0000256" key="1">
    <source>
        <dbReference type="SAM" id="MobiDB-lite"/>
    </source>
</evidence>
<sequence length="567" mass="65456">MSPINENQISKKRKKNKYPMLGPRRKRRRQSIKPQHPELPDPIPLEPEAPVACETEPPKPQHQHTAWERHSPRPHHTSHEPTSSQQEDDPTESLLALFTQWTLEPESDPEPEPEPEHTPEPMELDLLPRIVYPPPRPCPPSRYPPPPSRTQIPPDYSKGGKLTLDKMPYDILYLIIQELCKPIAPFLGSTIIPDWMQGHEYSRAMGGTRGVYLWKYGKGGAPPPDVPRRGSQSWKKWQEAQEDDFHLAVQQLCRMPSVCRAFYEPATALIHGLLPLKFSDWRSWQRLEERGNLPMDRGLLKQIQRLHIDINLVLQKFFDLRIKNPRPISRHTLRHLDDSRRGILIFIGMFPPLLPNLRGLREIEIGISGERYYPYESTCETEGQVFESLNKVLTSRLDNLTTLRLKACASVMPSLLRRASFNAYLYENIKSCYLALSDDPQHPPFSHENNPTDAINAFVRLCQKLENLTLPYLSKDLRLHPNNAGLRELVAFEWPAHQDKSCLVGLYLNLFPMLMSERTARIELWNKDSAFHEEIWHAELAKRLGYEINVIKSWDAPGTVGAVLKKR</sequence>
<feature type="region of interest" description="Disordered" evidence="1">
    <location>
        <begin position="129"/>
        <end position="154"/>
    </location>
</feature>
<organism evidence="2 3">
    <name type="scientific">Sordaria brevicollis</name>
    <dbReference type="NCBI Taxonomy" id="83679"/>
    <lineage>
        <taxon>Eukaryota</taxon>
        <taxon>Fungi</taxon>
        <taxon>Dikarya</taxon>
        <taxon>Ascomycota</taxon>
        <taxon>Pezizomycotina</taxon>
        <taxon>Sordariomycetes</taxon>
        <taxon>Sordariomycetidae</taxon>
        <taxon>Sordariales</taxon>
        <taxon>Sordariaceae</taxon>
        <taxon>Sordaria</taxon>
    </lineage>
</organism>
<evidence type="ECO:0000313" key="2">
    <source>
        <dbReference type="EMBL" id="KAK3392462.1"/>
    </source>
</evidence>
<reference evidence="2" key="1">
    <citation type="journal article" date="2023" name="Mol. Phylogenet. Evol.">
        <title>Genome-scale phylogeny and comparative genomics of the fungal order Sordariales.</title>
        <authorList>
            <person name="Hensen N."/>
            <person name="Bonometti L."/>
            <person name="Westerberg I."/>
            <person name="Brannstrom I.O."/>
            <person name="Guillou S."/>
            <person name="Cros-Aarteil S."/>
            <person name="Calhoun S."/>
            <person name="Haridas S."/>
            <person name="Kuo A."/>
            <person name="Mondo S."/>
            <person name="Pangilinan J."/>
            <person name="Riley R."/>
            <person name="LaButti K."/>
            <person name="Andreopoulos B."/>
            <person name="Lipzen A."/>
            <person name="Chen C."/>
            <person name="Yan M."/>
            <person name="Daum C."/>
            <person name="Ng V."/>
            <person name="Clum A."/>
            <person name="Steindorff A."/>
            <person name="Ohm R.A."/>
            <person name="Martin F."/>
            <person name="Silar P."/>
            <person name="Natvig D.O."/>
            <person name="Lalanne C."/>
            <person name="Gautier V."/>
            <person name="Ament-Velasquez S.L."/>
            <person name="Kruys A."/>
            <person name="Hutchinson M.I."/>
            <person name="Powell A.J."/>
            <person name="Barry K."/>
            <person name="Miller A.N."/>
            <person name="Grigoriev I.V."/>
            <person name="Debuchy R."/>
            <person name="Gladieux P."/>
            <person name="Hiltunen Thoren M."/>
            <person name="Johannesson H."/>
        </authorList>
    </citation>
    <scope>NUCLEOTIDE SEQUENCE</scope>
    <source>
        <strain evidence="2">FGSC 1904</strain>
    </source>
</reference>
<evidence type="ECO:0000313" key="3">
    <source>
        <dbReference type="Proteomes" id="UP001281003"/>
    </source>
</evidence>
<feature type="compositionally biased region" description="Basic residues" evidence="1">
    <location>
        <begin position="10"/>
        <end position="31"/>
    </location>
</feature>
<dbReference type="EMBL" id="JAUTDP010000011">
    <property type="protein sequence ID" value="KAK3392462.1"/>
    <property type="molecule type" value="Genomic_DNA"/>
</dbReference>
<dbReference type="Proteomes" id="UP001281003">
    <property type="component" value="Unassembled WGS sequence"/>
</dbReference>
<dbReference type="AlphaFoldDB" id="A0AAE0P3E3"/>
<comment type="caution">
    <text evidence="2">The sequence shown here is derived from an EMBL/GenBank/DDBJ whole genome shotgun (WGS) entry which is preliminary data.</text>
</comment>
<name>A0AAE0P3E3_SORBR</name>